<evidence type="ECO:0000313" key="10">
    <source>
        <dbReference type="EMBL" id="MCC8428190.1"/>
    </source>
</evidence>
<organism evidence="10 11">
    <name type="scientific">Reyranella aquatilis</name>
    <dbReference type="NCBI Taxonomy" id="2035356"/>
    <lineage>
        <taxon>Bacteria</taxon>
        <taxon>Pseudomonadati</taxon>
        <taxon>Pseudomonadota</taxon>
        <taxon>Alphaproteobacteria</taxon>
        <taxon>Hyphomicrobiales</taxon>
        <taxon>Reyranellaceae</taxon>
        <taxon>Reyranella</taxon>
    </lineage>
</organism>
<keyword evidence="7 8" id="KW-0472">Membrane</keyword>
<feature type="domain" description="ABC transmembrane type-1" evidence="9">
    <location>
        <begin position="60"/>
        <end position="266"/>
    </location>
</feature>
<dbReference type="CDD" id="cd06261">
    <property type="entry name" value="TM_PBP2"/>
    <property type="match status" value="1"/>
</dbReference>
<keyword evidence="5 8" id="KW-0812">Transmembrane</keyword>
<gene>
    <name evidence="10" type="ORF">LJ725_04385</name>
</gene>
<comment type="subcellular location">
    <subcellularLocation>
        <location evidence="1 8">Cell membrane</location>
        <topology evidence="1 8">Multi-pass membrane protein</topology>
    </subcellularLocation>
</comment>
<feature type="transmembrane region" description="Helical" evidence="8">
    <location>
        <begin position="94"/>
        <end position="116"/>
    </location>
</feature>
<evidence type="ECO:0000259" key="9">
    <source>
        <dbReference type="PROSITE" id="PS50928"/>
    </source>
</evidence>
<dbReference type="InterPro" id="IPR000515">
    <property type="entry name" value="MetI-like"/>
</dbReference>
<evidence type="ECO:0000256" key="4">
    <source>
        <dbReference type="ARBA" id="ARBA00022475"/>
    </source>
</evidence>
<dbReference type="Pfam" id="PF00528">
    <property type="entry name" value="BPD_transp_1"/>
    <property type="match status" value="1"/>
</dbReference>
<accession>A0ABS8KQ31</accession>
<comment type="similarity">
    <text evidence="2">Belongs to the binding-protein-dependent transport system permease family. CysTW subfamily.</text>
</comment>
<protein>
    <submittedName>
        <fullName evidence="10">ABC transporter permease</fullName>
    </submittedName>
</protein>
<keyword evidence="6 8" id="KW-1133">Transmembrane helix</keyword>
<name>A0ABS8KQ31_9HYPH</name>
<feature type="transmembrane region" description="Helical" evidence="8">
    <location>
        <begin position="12"/>
        <end position="36"/>
    </location>
</feature>
<dbReference type="InterPro" id="IPR035906">
    <property type="entry name" value="MetI-like_sf"/>
</dbReference>
<sequence length="275" mass="30093">MSMTRSTGFSFIAPLLVLMVVAFNAPIVYMLGLAFWEKGRGFTLEHYEGLVEAPVYLRVLGNTMRIALIATLANIVIGYPLAHWMRGLGSRGRMIAIALVVLPFWVSILVRTYAWIVVLGNGGIVNRALQWSGLTDSPVSFLYNELGVTIGMANVLLPFLVLPLFAAMLRIDDRLLQAAASLGAPPRTIFWKVYFPLTLPALAAGSLLVFILCLGFYVTPAILGGGRVPMISNLLDTLINQIPRWEQASAISTILLIVTLAIFAAYRRLDRKASA</sequence>
<dbReference type="PANTHER" id="PTHR42929">
    <property type="entry name" value="INNER MEMBRANE ABC TRANSPORTER PERMEASE PROTEIN YDCU-RELATED-RELATED"/>
    <property type="match status" value="1"/>
</dbReference>
<feature type="transmembrane region" description="Helical" evidence="8">
    <location>
        <begin position="56"/>
        <end position="82"/>
    </location>
</feature>
<dbReference type="Gene3D" id="1.10.3720.10">
    <property type="entry name" value="MetI-like"/>
    <property type="match status" value="1"/>
</dbReference>
<keyword evidence="4" id="KW-1003">Cell membrane</keyword>
<comment type="caution">
    <text evidence="10">The sequence shown here is derived from an EMBL/GenBank/DDBJ whole genome shotgun (WGS) entry which is preliminary data.</text>
</comment>
<proteinExistence type="inferred from homology"/>
<feature type="transmembrane region" description="Helical" evidence="8">
    <location>
        <begin position="146"/>
        <end position="169"/>
    </location>
</feature>
<feature type="transmembrane region" description="Helical" evidence="8">
    <location>
        <begin position="189"/>
        <end position="218"/>
    </location>
</feature>
<dbReference type="Proteomes" id="UP001198862">
    <property type="component" value="Unassembled WGS sequence"/>
</dbReference>
<evidence type="ECO:0000256" key="1">
    <source>
        <dbReference type="ARBA" id="ARBA00004651"/>
    </source>
</evidence>
<evidence type="ECO:0000256" key="3">
    <source>
        <dbReference type="ARBA" id="ARBA00022448"/>
    </source>
</evidence>
<dbReference type="PROSITE" id="PS50928">
    <property type="entry name" value="ABC_TM1"/>
    <property type="match status" value="1"/>
</dbReference>
<evidence type="ECO:0000256" key="8">
    <source>
        <dbReference type="RuleBase" id="RU363032"/>
    </source>
</evidence>
<feature type="transmembrane region" description="Helical" evidence="8">
    <location>
        <begin position="248"/>
        <end position="266"/>
    </location>
</feature>
<keyword evidence="3 8" id="KW-0813">Transport</keyword>
<dbReference type="EMBL" id="JAJISD010000001">
    <property type="protein sequence ID" value="MCC8428190.1"/>
    <property type="molecule type" value="Genomic_DNA"/>
</dbReference>
<dbReference type="SUPFAM" id="SSF161098">
    <property type="entry name" value="MetI-like"/>
    <property type="match status" value="1"/>
</dbReference>
<reference evidence="10 11" key="1">
    <citation type="submission" date="2021-11" db="EMBL/GenBank/DDBJ databases">
        <authorList>
            <person name="Lee D.-H."/>
            <person name="Kim S.-B."/>
        </authorList>
    </citation>
    <scope>NUCLEOTIDE SEQUENCE [LARGE SCALE GENOMIC DNA]</scope>
    <source>
        <strain evidence="10 11">KCTC 52223</strain>
    </source>
</reference>
<evidence type="ECO:0000256" key="2">
    <source>
        <dbReference type="ARBA" id="ARBA00007069"/>
    </source>
</evidence>
<evidence type="ECO:0000256" key="6">
    <source>
        <dbReference type="ARBA" id="ARBA00022989"/>
    </source>
</evidence>
<evidence type="ECO:0000256" key="7">
    <source>
        <dbReference type="ARBA" id="ARBA00023136"/>
    </source>
</evidence>
<dbReference type="PANTHER" id="PTHR42929:SF5">
    <property type="entry name" value="ABC TRANSPORTER PERMEASE PROTEIN"/>
    <property type="match status" value="1"/>
</dbReference>
<evidence type="ECO:0000313" key="11">
    <source>
        <dbReference type="Proteomes" id="UP001198862"/>
    </source>
</evidence>
<evidence type="ECO:0000256" key="5">
    <source>
        <dbReference type="ARBA" id="ARBA00022692"/>
    </source>
</evidence>
<keyword evidence="11" id="KW-1185">Reference proteome</keyword>